<gene>
    <name evidence="4" type="ORF">ACFFJD_03160</name>
</gene>
<sequence>MRIAVAGSHGLIGSALAESLVGAGHDVLRLVRGPVTGDRQIRWDPETFGVPPGALDGVDAVVGLGGVGLGSRRWSGMVKQRLRDSRITPTGVLAEAVQQAGVPVFLSASATGFYGDTGEDAATEDSPVGRGFLADLTADWEAATAPAESARVVHLRTAPVLSGSGGLLGRLRPIYRLGLGGRIGDGSQFFSWITLADEIRAIGHLLDDAAVSGPVNLAAPQAVRYGDFSAHLARLVGRRDMLPVPARLARAVGGELVDELILTSSRVEPTVLTGRGFVFAHPTLSAALEYTRA</sequence>
<evidence type="ECO:0000259" key="2">
    <source>
        <dbReference type="Pfam" id="PF01370"/>
    </source>
</evidence>
<evidence type="ECO:0000256" key="1">
    <source>
        <dbReference type="ARBA" id="ARBA00009353"/>
    </source>
</evidence>
<name>A0ABV6H4Q2_9ACTN</name>
<organism evidence="4 5">
    <name type="scientific">Gordonia phosphorivorans</name>
    <dbReference type="NCBI Taxonomy" id="1056982"/>
    <lineage>
        <taxon>Bacteria</taxon>
        <taxon>Bacillati</taxon>
        <taxon>Actinomycetota</taxon>
        <taxon>Actinomycetes</taxon>
        <taxon>Mycobacteriales</taxon>
        <taxon>Gordoniaceae</taxon>
        <taxon>Gordonia</taxon>
    </lineage>
</organism>
<dbReference type="PANTHER" id="PTHR11092:SF0">
    <property type="entry name" value="EPIMERASE FAMILY PROTEIN SDR39U1"/>
    <property type="match status" value="1"/>
</dbReference>
<feature type="domain" description="NAD-dependent epimerase/dehydratase" evidence="2">
    <location>
        <begin position="3"/>
        <end position="208"/>
    </location>
</feature>
<comment type="similarity">
    <text evidence="1">Belongs to the NAD(P)-dependent epimerase/dehydratase family. SDR39U1 subfamily.</text>
</comment>
<dbReference type="Pfam" id="PF08338">
    <property type="entry name" value="DUF1731"/>
    <property type="match status" value="1"/>
</dbReference>
<protein>
    <submittedName>
        <fullName evidence="4">TIGR01777 family oxidoreductase</fullName>
    </submittedName>
</protein>
<dbReference type="NCBIfam" id="TIGR01777">
    <property type="entry name" value="yfcH"/>
    <property type="match status" value="1"/>
</dbReference>
<comment type="caution">
    <text evidence="4">The sequence shown here is derived from an EMBL/GenBank/DDBJ whole genome shotgun (WGS) entry which is preliminary data.</text>
</comment>
<dbReference type="Proteomes" id="UP001589783">
    <property type="component" value="Unassembled WGS sequence"/>
</dbReference>
<evidence type="ECO:0000313" key="5">
    <source>
        <dbReference type="Proteomes" id="UP001589783"/>
    </source>
</evidence>
<dbReference type="Pfam" id="PF01370">
    <property type="entry name" value="Epimerase"/>
    <property type="match status" value="1"/>
</dbReference>
<dbReference type="InterPro" id="IPR013549">
    <property type="entry name" value="DUF1731"/>
</dbReference>
<dbReference type="EMBL" id="JBHLWV010000011">
    <property type="protein sequence ID" value="MFC0313853.1"/>
    <property type="molecule type" value="Genomic_DNA"/>
</dbReference>
<proteinExistence type="inferred from homology"/>
<feature type="domain" description="DUF1731" evidence="3">
    <location>
        <begin position="244"/>
        <end position="289"/>
    </location>
</feature>
<dbReference type="InterPro" id="IPR001509">
    <property type="entry name" value="Epimerase_deHydtase"/>
</dbReference>
<dbReference type="RefSeq" id="WP_382360790.1">
    <property type="nucleotide sequence ID" value="NZ_JBHLWV010000011.1"/>
</dbReference>
<dbReference type="InterPro" id="IPR036291">
    <property type="entry name" value="NAD(P)-bd_dom_sf"/>
</dbReference>
<accession>A0ABV6H4Q2</accession>
<evidence type="ECO:0000259" key="3">
    <source>
        <dbReference type="Pfam" id="PF08338"/>
    </source>
</evidence>
<reference evidence="4 5" key="1">
    <citation type="submission" date="2024-09" db="EMBL/GenBank/DDBJ databases">
        <authorList>
            <person name="Sun Q."/>
            <person name="Mori K."/>
        </authorList>
    </citation>
    <scope>NUCLEOTIDE SEQUENCE [LARGE SCALE GENOMIC DNA]</scope>
    <source>
        <strain evidence="4 5">CCM 7957</strain>
    </source>
</reference>
<dbReference type="PANTHER" id="PTHR11092">
    <property type="entry name" value="SUGAR NUCLEOTIDE EPIMERASE RELATED"/>
    <property type="match status" value="1"/>
</dbReference>
<dbReference type="SUPFAM" id="SSF51735">
    <property type="entry name" value="NAD(P)-binding Rossmann-fold domains"/>
    <property type="match status" value="1"/>
</dbReference>
<keyword evidence="5" id="KW-1185">Reference proteome</keyword>
<evidence type="ECO:0000313" key="4">
    <source>
        <dbReference type="EMBL" id="MFC0313853.1"/>
    </source>
</evidence>
<dbReference type="Gene3D" id="3.40.50.720">
    <property type="entry name" value="NAD(P)-binding Rossmann-like Domain"/>
    <property type="match status" value="1"/>
</dbReference>
<dbReference type="InterPro" id="IPR010099">
    <property type="entry name" value="SDR39U1"/>
</dbReference>